<dbReference type="Proteomes" id="UP000077248">
    <property type="component" value="Unassembled WGS sequence"/>
</dbReference>
<dbReference type="InterPro" id="IPR011009">
    <property type="entry name" value="Kinase-like_dom_sf"/>
</dbReference>
<dbReference type="InterPro" id="IPR038305">
    <property type="entry name" value="HeLo_sf"/>
</dbReference>
<evidence type="ECO:0000313" key="3">
    <source>
        <dbReference type="Proteomes" id="UP000077248"/>
    </source>
</evidence>
<proteinExistence type="predicted"/>
<dbReference type="InterPro" id="IPR029498">
    <property type="entry name" value="HeLo_dom"/>
</dbReference>
<accession>A0A177D3M6</accession>
<sequence length="587" mass="66973">MSGFEVAGVAIGIAPIVFKAVAESMRILEDTIRFDDDAEDLVIRIETAKAHLSIWATRVGLVEGELVPALHPLSDLIVRTLKRIDLLMTNLEQQGDTYGLELRDATDPESKKTSAMAMQMRRSLHRVLRKSDPKTNLETLIQAEQLKESATSKKQIGVTSRLFWAVRNKEKFEEFVNTLETHVSGLHKLVFEEQRKEVQREETRFNLHMVQEISDIKRLTLLQNSSSNGRSFPEVDVAHLAQCKAITLQGVLSLPRKPKTDDWRLVDTSLADLAKIRFLKPGHDDPEVAYLYEKKEYDPNISEEDKDVLQERIRKLVSLLGKPGSQRHLQTLQAVGYTDDPDRHCWWIIFRFPLSPLDTLGPAASEPLSLRKLFDSPFKPALETRYRLARRIAYTFAKLYGSDWMHKGINSNNIVFPQVYSTKTVAGFRQIETALVQGFGYSRQHTEAQTIDRGKVLHDLEAAIYRHPLYQGEAASGYQIHYDIYSLGLVLFEIALWSPLMALLAARYKPEKPPPVALSPDMKQFYEFEAKELHRRVNLRIDAEVAYRMGTKYKNAVHWCLNLKGPVTAIDFYNTVAIPLEDLCSLT</sequence>
<dbReference type="SUPFAM" id="SSF56112">
    <property type="entry name" value="Protein kinase-like (PK-like)"/>
    <property type="match status" value="1"/>
</dbReference>
<dbReference type="RefSeq" id="XP_018379479.1">
    <property type="nucleotide sequence ID" value="XM_018532328.1"/>
</dbReference>
<dbReference type="OMA" id="NALDCIS"/>
<keyword evidence="3" id="KW-1185">Reference proteome</keyword>
<evidence type="ECO:0000259" key="1">
    <source>
        <dbReference type="Pfam" id="PF14479"/>
    </source>
</evidence>
<feature type="domain" description="Prion-inhibition and propagation HeLo" evidence="1">
    <location>
        <begin position="10"/>
        <end position="222"/>
    </location>
</feature>
<dbReference type="Pfam" id="PF14479">
    <property type="entry name" value="HeLo"/>
    <property type="match status" value="1"/>
</dbReference>
<dbReference type="Gene3D" id="1.10.510.10">
    <property type="entry name" value="Transferase(Phosphotransferase) domain 1"/>
    <property type="match status" value="1"/>
</dbReference>
<dbReference type="STRING" id="5599.A0A177D3M6"/>
<protein>
    <recommendedName>
        <fullName evidence="1">Prion-inhibition and propagation HeLo domain-containing protein</fullName>
    </recommendedName>
</protein>
<dbReference type="VEuPathDB" id="FungiDB:CC77DRAFT_579535"/>
<reference evidence="2 3" key="1">
    <citation type="submission" date="2016-05" db="EMBL/GenBank/DDBJ databases">
        <title>Comparative analysis of secretome profiles of manganese(II)-oxidizing ascomycete fungi.</title>
        <authorList>
            <consortium name="DOE Joint Genome Institute"/>
            <person name="Zeiner C.A."/>
            <person name="Purvine S.O."/>
            <person name="Zink E.M."/>
            <person name="Wu S."/>
            <person name="Pasa-Tolic L."/>
            <person name="Chaput D.L."/>
            <person name="Haridas S."/>
            <person name="Grigoriev I.V."/>
            <person name="Santelli C.M."/>
            <person name="Hansel C.M."/>
        </authorList>
    </citation>
    <scope>NUCLEOTIDE SEQUENCE [LARGE SCALE GENOMIC DNA]</scope>
    <source>
        <strain evidence="2 3">SRC1lrK2f</strain>
    </source>
</reference>
<dbReference type="PANTHER" id="PTHR37542">
    <property type="entry name" value="HELO DOMAIN-CONTAINING PROTEIN-RELATED"/>
    <property type="match status" value="1"/>
</dbReference>
<dbReference type="Gene3D" id="1.20.120.1020">
    <property type="entry name" value="Prion-inhibition and propagation, HeLo domain"/>
    <property type="match status" value="1"/>
</dbReference>
<gene>
    <name evidence="2" type="ORF">CC77DRAFT_579535</name>
</gene>
<evidence type="ECO:0000313" key="2">
    <source>
        <dbReference type="EMBL" id="OAG14058.1"/>
    </source>
</evidence>
<dbReference type="KEGG" id="aalt:CC77DRAFT_579535"/>
<name>A0A177D3M6_ALTAL</name>
<dbReference type="EMBL" id="KV441503">
    <property type="protein sequence ID" value="OAG14058.1"/>
    <property type="molecule type" value="Genomic_DNA"/>
</dbReference>
<dbReference type="AlphaFoldDB" id="A0A177D3M6"/>
<dbReference type="PANTHER" id="PTHR37542:SF3">
    <property type="entry name" value="PRION-INHIBITION AND PROPAGATION HELO DOMAIN-CONTAINING PROTEIN"/>
    <property type="match status" value="1"/>
</dbReference>
<organism evidence="2 3">
    <name type="scientific">Alternaria alternata</name>
    <name type="common">Alternaria rot fungus</name>
    <name type="synonym">Torula alternata</name>
    <dbReference type="NCBI Taxonomy" id="5599"/>
    <lineage>
        <taxon>Eukaryota</taxon>
        <taxon>Fungi</taxon>
        <taxon>Dikarya</taxon>
        <taxon>Ascomycota</taxon>
        <taxon>Pezizomycotina</taxon>
        <taxon>Dothideomycetes</taxon>
        <taxon>Pleosporomycetidae</taxon>
        <taxon>Pleosporales</taxon>
        <taxon>Pleosporineae</taxon>
        <taxon>Pleosporaceae</taxon>
        <taxon>Alternaria</taxon>
        <taxon>Alternaria sect. Alternaria</taxon>
        <taxon>Alternaria alternata complex</taxon>
    </lineage>
</organism>
<dbReference type="GeneID" id="29117922"/>